<name>A0A9W8QIN2_AKAMU</name>
<dbReference type="Gene3D" id="3.40.50.1820">
    <property type="entry name" value="alpha/beta hydrolase"/>
    <property type="match status" value="1"/>
</dbReference>
<accession>A0A9W8QIN2</accession>
<keyword evidence="3" id="KW-1185">Reference proteome</keyword>
<dbReference type="InterPro" id="IPR005152">
    <property type="entry name" value="Lipase_secreted"/>
</dbReference>
<dbReference type="AlphaFoldDB" id="A0A9W8QIN2"/>
<dbReference type="RefSeq" id="XP_056055982.1">
    <property type="nucleotide sequence ID" value="XM_056199101.1"/>
</dbReference>
<dbReference type="SUPFAM" id="SSF53474">
    <property type="entry name" value="alpha/beta-Hydrolases"/>
    <property type="match status" value="1"/>
</dbReference>
<dbReference type="EMBL" id="JAJHUN010000007">
    <property type="protein sequence ID" value="KAJ4155858.1"/>
    <property type="molecule type" value="Genomic_DNA"/>
</dbReference>
<dbReference type="PANTHER" id="PTHR34853">
    <property type="match status" value="1"/>
</dbReference>
<protein>
    <recommendedName>
        <fullName evidence="4">Lipase</fullName>
    </recommendedName>
</protein>
<reference evidence="2" key="1">
    <citation type="journal article" date="2023" name="Access Microbiol">
        <title>De-novo genome assembly for Akanthomyces muscarius, a biocontrol agent of insect agricultural pests.</title>
        <authorList>
            <person name="Erdos Z."/>
            <person name="Studholme D.J."/>
            <person name="Raymond B."/>
            <person name="Sharma M."/>
        </authorList>
    </citation>
    <scope>NUCLEOTIDE SEQUENCE</scope>
    <source>
        <strain evidence="2">Ve6</strain>
    </source>
</reference>
<evidence type="ECO:0000313" key="2">
    <source>
        <dbReference type="EMBL" id="KAJ4155858.1"/>
    </source>
</evidence>
<dbReference type="PANTHER" id="PTHR34853:SF5">
    <property type="entry name" value="LIP-DOMAIN-CONTAINING PROTEIN-RELATED"/>
    <property type="match status" value="1"/>
</dbReference>
<dbReference type="KEGG" id="amus:LMH87_001083"/>
<proteinExistence type="predicted"/>
<evidence type="ECO:0000313" key="3">
    <source>
        <dbReference type="Proteomes" id="UP001144673"/>
    </source>
</evidence>
<dbReference type="GO" id="GO:0016042">
    <property type="term" value="P:lipid catabolic process"/>
    <property type="evidence" value="ECO:0007669"/>
    <property type="project" value="InterPro"/>
</dbReference>
<organism evidence="2 3">
    <name type="scientific">Akanthomyces muscarius</name>
    <name type="common">Entomopathogenic fungus</name>
    <name type="synonym">Lecanicillium muscarium</name>
    <dbReference type="NCBI Taxonomy" id="2231603"/>
    <lineage>
        <taxon>Eukaryota</taxon>
        <taxon>Fungi</taxon>
        <taxon>Dikarya</taxon>
        <taxon>Ascomycota</taxon>
        <taxon>Pezizomycotina</taxon>
        <taxon>Sordariomycetes</taxon>
        <taxon>Hypocreomycetidae</taxon>
        <taxon>Hypocreales</taxon>
        <taxon>Cordycipitaceae</taxon>
        <taxon>Akanthomyces</taxon>
    </lineage>
</organism>
<sequence>MERLFPSITLQRDLANIASVTSQYGLLWVMSALEKGWVVSVPDHEGPNAAFGAGILAGQGTLDSIRVALQSKTITRLLSDAKIALWGYSGGALAAEWALEIKQQYAPELKITAAAIGGELKDHFRPNASAIYDVTRQCTIPTIVEFGYKNFWDYIDSGDELLDDPYLQKIFAQNKMGNLGTSKVPTYMYHAINDELLPFQNIQDLYEKYCSAGANIQFSEEVFGEHIIVALTGAAGALGYLIDRVDGKAAPVGCHS</sequence>
<dbReference type="Gene3D" id="1.10.260.130">
    <property type="match status" value="1"/>
</dbReference>
<dbReference type="Pfam" id="PF03583">
    <property type="entry name" value="LIP"/>
    <property type="match status" value="2"/>
</dbReference>
<dbReference type="InterPro" id="IPR029058">
    <property type="entry name" value="AB_hydrolase_fold"/>
</dbReference>
<dbReference type="GeneID" id="80888242"/>
<dbReference type="GO" id="GO:0004806">
    <property type="term" value="F:triacylglycerol lipase activity"/>
    <property type="evidence" value="ECO:0007669"/>
    <property type="project" value="InterPro"/>
</dbReference>
<dbReference type="Proteomes" id="UP001144673">
    <property type="component" value="Chromosome 6"/>
</dbReference>
<gene>
    <name evidence="2" type="ORF">LMH87_001083</name>
</gene>
<evidence type="ECO:0008006" key="4">
    <source>
        <dbReference type="Google" id="ProtNLM"/>
    </source>
</evidence>
<keyword evidence="1" id="KW-0378">Hydrolase</keyword>
<comment type="caution">
    <text evidence="2">The sequence shown here is derived from an EMBL/GenBank/DDBJ whole genome shotgun (WGS) entry which is preliminary data.</text>
</comment>
<evidence type="ECO:0000256" key="1">
    <source>
        <dbReference type="ARBA" id="ARBA00022801"/>
    </source>
</evidence>